<dbReference type="InterPro" id="IPR019291">
    <property type="entry name" value="Host_attachment_protein"/>
</dbReference>
<name>A0A0L1JKD9_9RHOB</name>
<evidence type="ECO:0008006" key="3">
    <source>
        <dbReference type="Google" id="ProtNLM"/>
    </source>
</evidence>
<accession>A0A0L1JKD9</accession>
<comment type="caution">
    <text evidence="1">The sequence shown here is derived from an EMBL/GenBank/DDBJ whole genome shotgun (WGS) entry which is preliminary data.</text>
</comment>
<evidence type="ECO:0000313" key="2">
    <source>
        <dbReference type="Proteomes" id="UP000036938"/>
    </source>
</evidence>
<dbReference type="AlphaFoldDB" id="A0A0L1JKD9"/>
<evidence type="ECO:0000313" key="1">
    <source>
        <dbReference type="EMBL" id="KNG91873.1"/>
    </source>
</evidence>
<organism evidence="1 2">
    <name type="scientific">Pseudaestuariivita atlantica</name>
    <dbReference type="NCBI Taxonomy" id="1317121"/>
    <lineage>
        <taxon>Bacteria</taxon>
        <taxon>Pseudomonadati</taxon>
        <taxon>Pseudomonadota</taxon>
        <taxon>Alphaproteobacteria</taxon>
        <taxon>Rhodobacterales</taxon>
        <taxon>Paracoccaceae</taxon>
        <taxon>Pseudaestuariivita</taxon>
    </lineage>
</organism>
<protein>
    <recommendedName>
        <fullName evidence="3">Host attachment protein</fullName>
    </recommendedName>
</protein>
<proteinExistence type="predicted"/>
<dbReference type="Pfam" id="PF10116">
    <property type="entry name" value="Host_attach"/>
    <property type="match status" value="1"/>
</dbReference>
<dbReference type="RefSeq" id="WP_050532743.1">
    <property type="nucleotide sequence ID" value="NZ_AQQZ01000025.1"/>
</dbReference>
<sequence length="145" mass="15812">MKPTRTWILVANARQARILEHSGAGQGVNPVPGRHLKAEEATEYTDKSGTGHSIAGPATNAIDRASTQDLADIAFAKEVCSVLAKAQAEDRYDRLVVFAGPHMLGLLRKVRQTEIADALLKEIDKDLTHLPVDQIETHLEDVILV</sequence>
<dbReference type="OrthoDB" id="9812459at2"/>
<gene>
    <name evidence="1" type="ORF">ATO11_20355</name>
</gene>
<keyword evidence="2" id="KW-1185">Reference proteome</keyword>
<dbReference type="EMBL" id="AQQZ01000025">
    <property type="protein sequence ID" value="KNG91873.1"/>
    <property type="molecule type" value="Genomic_DNA"/>
</dbReference>
<dbReference type="Proteomes" id="UP000036938">
    <property type="component" value="Unassembled WGS sequence"/>
</dbReference>
<reference evidence="1 2" key="1">
    <citation type="journal article" date="2015" name="Int. J. Syst. Evol. Microbiol.">
        <title>Aestuariivita atlantica sp. nov., isolated from deep sea sediment of the Atlantic Ocean.</title>
        <authorList>
            <person name="Li G."/>
            <person name="Lai Q."/>
            <person name="Du Y."/>
            <person name="Liu X."/>
            <person name="Sun F."/>
            <person name="Shao Z."/>
        </authorList>
    </citation>
    <scope>NUCLEOTIDE SEQUENCE [LARGE SCALE GENOMIC DNA]</scope>
    <source>
        <strain evidence="1 2">22II-S11-z3</strain>
    </source>
</reference>
<dbReference type="STRING" id="1317121.ATO11_20355"/>